<dbReference type="Proteomes" id="UP000824258">
    <property type="component" value="Unassembled WGS sequence"/>
</dbReference>
<dbReference type="AlphaFoldDB" id="A0A9D1A7B7"/>
<dbReference type="PANTHER" id="PTHR37817">
    <property type="entry name" value="N-ACETYLTRANSFERASE EIS"/>
    <property type="match status" value="1"/>
</dbReference>
<dbReference type="PANTHER" id="PTHR37817:SF1">
    <property type="entry name" value="N-ACETYLTRANSFERASE EIS"/>
    <property type="match status" value="1"/>
</dbReference>
<gene>
    <name evidence="2" type="ORF">IAA70_04180</name>
</gene>
<reference evidence="2" key="1">
    <citation type="submission" date="2020-10" db="EMBL/GenBank/DDBJ databases">
        <authorList>
            <person name="Gilroy R."/>
        </authorList>
    </citation>
    <scope>NUCLEOTIDE SEQUENCE</scope>
    <source>
        <strain evidence="2">ChiHjej9B8-7071</strain>
    </source>
</reference>
<dbReference type="EMBL" id="DVGD01000126">
    <property type="protein sequence ID" value="HIR09584.1"/>
    <property type="molecule type" value="Genomic_DNA"/>
</dbReference>
<proteinExistence type="predicted"/>
<dbReference type="Gene3D" id="3.40.630.30">
    <property type="match status" value="1"/>
</dbReference>
<dbReference type="CDD" id="cd04301">
    <property type="entry name" value="NAT_SF"/>
    <property type="match status" value="1"/>
</dbReference>
<sequence length="233" mass="25641">MLTSCRLRPAYAADIPAMGELWRQVFGDSEEVTDAFYRAFPQCRAAVAENGAGEIISVVHTLPQTLVFPGGTLPVAYLYAIATRKDCRGQGVASTLVRFTEALLERLGYAMAVLTPAEPSLFAFYAKLGYVPAFTRSRTPFPGGTEISAEEYRRRREELLDLPHIAYGQDTFRYLETAYGVKFYETATGVAAAGENYTAEVLPEDLGGKPFAMAKWLSKPRPLPQGYLGFALE</sequence>
<accession>A0A9D1A7B7</accession>
<dbReference type="GO" id="GO:0030649">
    <property type="term" value="P:aminoglycoside antibiotic catabolic process"/>
    <property type="evidence" value="ECO:0007669"/>
    <property type="project" value="TreeGrafter"/>
</dbReference>
<reference evidence="2" key="2">
    <citation type="journal article" date="2021" name="PeerJ">
        <title>Extensive microbial diversity within the chicken gut microbiome revealed by metagenomics and culture.</title>
        <authorList>
            <person name="Gilroy R."/>
            <person name="Ravi A."/>
            <person name="Getino M."/>
            <person name="Pursley I."/>
            <person name="Horton D.L."/>
            <person name="Alikhan N.F."/>
            <person name="Baker D."/>
            <person name="Gharbi K."/>
            <person name="Hall N."/>
            <person name="Watson M."/>
            <person name="Adriaenssens E.M."/>
            <person name="Foster-Nyarko E."/>
            <person name="Jarju S."/>
            <person name="Secka A."/>
            <person name="Antonio M."/>
            <person name="Oren A."/>
            <person name="Chaudhuri R.R."/>
            <person name="La Ragione R."/>
            <person name="Hildebrand F."/>
            <person name="Pallen M.J."/>
        </authorList>
    </citation>
    <scope>NUCLEOTIDE SEQUENCE</scope>
    <source>
        <strain evidence="2">ChiHjej9B8-7071</strain>
    </source>
</reference>
<evidence type="ECO:0000259" key="1">
    <source>
        <dbReference type="PROSITE" id="PS51186"/>
    </source>
</evidence>
<protein>
    <submittedName>
        <fullName evidence="2">GNAT family N-acetyltransferase</fullName>
    </submittedName>
</protein>
<dbReference type="GO" id="GO:0034069">
    <property type="term" value="F:aminoglycoside N-acetyltransferase activity"/>
    <property type="evidence" value="ECO:0007669"/>
    <property type="project" value="TreeGrafter"/>
</dbReference>
<comment type="caution">
    <text evidence="2">The sequence shown here is derived from an EMBL/GenBank/DDBJ whole genome shotgun (WGS) entry which is preliminary data.</text>
</comment>
<evidence type="ECO:0000313" key="3">
    <source>
        <dbReference type="Proteomes" id="UP000824258"/>
    </source>
</evidence>
<dbReference type="InterPro" id="IPR016181">
    <property type="entry name" value="Acyl_CoA_acyltransferase"/>
</dbReference>
<dbReference type="InterPro" id="IPR000182">
    <property type="entry name" value="GNAT_dom"/>
</dbReference>
<dbReference type="SUPFAM" id="SSF55729">
    <property type="entry name" value="Acyl-CoA N-acyltransferases (Nat)"/>
    <property type="match status" value="1"/>
</dbReference>
<organism evidence="2 3">
    <name type="scientific">Candidatus Avoscillospira stercoripullorum</name>
    <dbReference type="NCBI Taxonomy" id="2840709"/>
    <lineage>
        <taxon>Bacteria</taxon>
        <taxon>Bacillati</taxon>
        <taxon>Bacillota</taxon>
        <taxon>Clostridia</taxon>
        <taxon>Eubacteriales</taxon>
        <taxon>Oscillospiraceae</taxon>
        <taxon>Oscillospiraceae incertae sedis</taxon>
        <taxon>Candidatus Avoscillospira</taxon>
    </lineage>
</organism>
<dbReference type="Pfam" id="PF13527">
    <property type="entry name" value="Acetyltransf_9"/>
    <property type="match status" value="1"/>
</dbReference>
<feature type="domain" description="N-acetyltransferase" evidence="1">
    <location>
        <begin position="5"/>
        <end position="157"/>
    </location>
</feature>
<name>A0A9D1A7B7_9FIRM</name>
<dbReference type="PROSITE" id="PS51186">
    <property type="entry name" value="GNAT"/>
    <property type="match status" value="1"/>
</dbReference>
<dbReference type="InterPro" id="IPR051554">
    <property type="entry name" value="Acetyltransferase_Eis"/>
</dbReference>
<evidence type="ECO:0000313" key="2">
    <source>
        <dbReference type="EMBL" id="HIR09584.1"/>
    </source>
</evidence>